<reference evidence="1 2" key="1">
    <citation type="submission" date="2019-03" db="EMBL/GenBank/DDBJ databases">
        <authorList>
            <consortium name="Pathogen Informatics"/>
        </authorList>
    </citation>
    <scope>NUCLEOTIDE SEQUENCE [LARGE SCALE GENOMIC DNA]</scope>
    <source>
        <strain evidence="1 2">NCTC12282</strain>
    </source>
</reference>
<name>A0A484ZVJ8_9GAMM</name>
<gene>
    <name evidence="1" type="primary">dppA_2</name>
    <name evidence="1" type="ORF">NCTC12282_05016</name>
</gene>
<dbReference type="EMBL" id="CAADJA010000002">
    <property type="protein sequence ID" value="VFS51373.1"/>
    <property type="molecule type" value="Genomic_DNA"/>
</dbReference>
<sequence length="42" mass="4705">MHDQAPALMIAHSTVSEPVRKEVKGYLIDGRRHSFATAEINK</sequence>
<protein>
    <submittedName>
        <fullName evidence="1">Dipeptide-binding protein</fullName>
    </submittedName>
</protein>
<organism evidence="1 2">
    <name type="scientific">Budvicia aquatica</name>
    <dbReference type="NCBI Taxonomy" id="82979"/>
    <lineage>
        <taxon>Bacteria</taxon>
        <taxon>Pseudomonadati</taxon>
        <taxon>Pseudomonadota</taxon>
        <taxon>Gammaproteobacteria</taxon>
        <taxon>Enterobacterales</taxon>
        <taxon>Budviciaceae</taxon>
        <taxon>Budvicia</taxon>
    </lineage>
</organism>
<proteinExistence type="predicted"/>
<accession>A0A484ZVJ8</accession>
<dbReference type="AlphaFoldDB" id="A0A484ZVJ8"/>
<evidence type="ECO:0000313" key="1">
    <source>
        <dbReference type="EMBL" id="VFS51373.1"/>
    </source>
</evidence>
<evidence type="ECO:0000313" key="2">
    <source>
        <dbReference type="Proteomes" id="UP000373449"/>
    </source>
</evidence>
<dbReference type="Proteomes" id="UP000373449">
    <property type="component" value="Unassembled WGS sequence"/>
</dbReference>